<comment type="similarity">
    <text evidence="2">Belongs to the EAF family.</text>
</comment>
<organism evidence="10 11">
    <name type="scientific">Lentinula raphanica</name>
    <dbReference type="NCBI Taxonomy" id="153919"/>
    <lineage>
        <taxon>Eukaryota</taxon>
        <taxon>Fungi</taxon>
        <taxon>Dikarya</taxon>
        <taxon>Basidiomycota</taxon>
        <taxon>Agaricomycotina</taxon>
        <taxon>Agaricomycetes</taxon>
        <taxon>Agaricomycetidae</taxon>
        <taxon>Agaricales</taxon>
        <taxon>Marasmiineae</taxon>
        <taxon>Omphalotaceae</taxon>
        <taxon>Lentinula</taxon>
    </lineage>
</organism>
<dbReference type="PANTHER" id="PTHR15970">
    <property type="entry name" value="ELL-ASSOCIATED FACTOR EAF"/>
    <property type="match status" value="1"/>
</dbReference>
<feature type="region of interest" description="Disordered" evidence="8">
    <location>
        <begin position="475"/>
        <end position="498"/>
    </location>
</feature>
<dbReference type="Pfam" id="PF09816">
    <property type="entry name" value="EAF"/>
    <property type="match status" value="1"/>
</dbReference>
<feature type="compositionally biased region" description="Low complexity" evidence="8">
    <location>
        <begin position="335"/>
        <end position="355"/>
    </location>
</feature>
<dbReference type="InterPro" id="IPR027093">
    <property type="entry name" value="EAF_fam"/>
</dbReference>
<evidence type="ECO:0000313" key="11">
    <source>
        <dbReference type="Proteomes" id="UP001163846"/>
    </source>
</evidence>
<keyword evidence="3" id="KW-0597">Phosphoprotein</keyword>
<evidence type="ECO:0000256" key="1">
    <source>
        <dbReference type="ARBA" id="ARBA00004123"/>
    </source>
</evidence>
<dbReference type="EMBL" id="MU806382">
    <property type="protein sequence ID" value="KAJ3835746.1"/>
    <property type="molecule type" value="Genomic_DNA"/>
</dbReference>
<feature type="compositionally biased region" description="Low complexity" evidence="8">
    <location>
        <begin position="229"/>
        <end position="238"/>
    </location>
</feature>
<sequence>MPPSSNTSWTPSAGRHQLNIGSSLGRALRARKNNAPGPAKRNVLPEREFYSVRYGHKPPRIDSTKPGSLEVNRTTDDSSASVTVEHASTQPGELYVFPGKEVISKEWICILIYDEETGGYTLEKLESSIALGAPEKRAGSTRPSQSPSAQSNSPPASTPSSSTHQATNLNDNIEDPPASIPMEVDGAEEDEILNVQIETPAPPAPPAGQRPKKSLPHRSLPRPEQETAQSQSHSTPTSSIPPPPKPIQTPVATSKTKTKEPKNKKPTTTKRATPTFSDGEDETLEFGRVTKRNRVSPVLPVLPAAPEPTRRGLSPSRLELPGMANAVVQPPPVPVSTKPVPAKSESSSTSSNARSQRPPPSPVMVVSDSDSDDDSANGGWVQVPVAAATSGSAVEPTAPAPEDEGEGEEIDLNEFNTLLNEELFEEQDQDQYQGQYQYQDQYPDSTAPLEDFLAAAIAPEESPVLPVARGQPISLRQFAGGDSADEEDFSSSEESDED</sequence>
<feature type="region of interest" description="Disordered" evidence="8">
    <location>
        <begin position="135"/>
        <end position="408"/>
    </location>
</feature>
<accession>A0AA38P437</accession>
<protein>
    <recommendedName>
        <fullName evidence="9">Transcription elongation factor Eaf N-terminal domain-containing protein</fullName>
    </recommendedName>
</protein>
<dbReference type="GO" id="GO:0006368">
    <property type="term" value="P:transcription elongation by RNA polymerase II"/>
    <property type="evidence" value="ECO:0007669"/>
    <property type="project" value="InterPro"/>
</dbReference>
<evidence type="ECO:0000256" key="5">
    <source>
        <dbReference type="ARBA" id="ARBA00023159"/>
    </source>
</evidence>
<feature type="region of interest" description="Disordered" evidence="8">
    <location>
        <begin position="55"/>
        <end position="87"/>
    </location>
</feature>
<evidence type="ECO:0000256" key="4">
    <source>
        <dbReference type="ARBA" id="ARBA00023015"/>
    </source>
</evidence>
<evidence type="ECO:0000256" key="2">
    <source>
        <dbReference type="ARBA" id="ARBA00007798"/>
    </source>
</evidence>
<evidence type="ECO:0000256" key="7">
    <source>
        <dbReference type="ARBA" id="ARBA00023242"/>
    </source>
</evidence>
<proteinExistence type="inferred from homology"/>
<keyword evidence="6" id="KW-0804">Transcription</keyword>
<gene>
    <name evidence="10" type="ORF">F5878DRAFT_295892</name>
</gene>
<feature type="domain" description="Transcription elongation factor Eaf N-terminal" evidence="9">
    <location>
        <begin position="18"/>
        <end position="131"/>
    </location>
</feature>
<feature type="compositionally biased region" description="Polar residues" evidence="8">
    <location>
        <begin position="1"/>
        <end position="11"/>
    </location>
</feature>
<keyword evidence="5" id="KW-0010">Activator</keyword>
<comment type="caution">
    <text evidence="10">The sequence shown here is derived from an EMBL/GenBank/DDBJ whole genome shotgun (WGS) entry which is preliminary data.</text>
</comment>
<dbReference type="Proteomes" id="UP001163846">
    <property type="component" value="Unassembled WGS sequence"/>
</dbReference>
<dbReference type="PANTHER" id="PTHR15970:SF2">
    <property type="entry name" value="ELL-ASSOCIATED FACTOR EAF"/>
    <property type="match status" value="1"/>
</dbReference>
<comment type="subcellular location">
    <subcellularLocation>
        <location evidence="1">Nucleus</location>
    </subcellularLocation>
</comment>
<keyword evidence="11" id="KW-1185">Reference proteome</keyword>
<dbReference type="AlphaFoldDB" id="A0AA38P437"/>
<evidence type="ECO:0000256" key="6">
    <source>
        <dbReference type="ARBA" id="ARBA00023163"/>
    </source>
</evidence>
<dbReference type="InterPro" id="IPR019194">
    <property type="entry name" value="Tscrpt_elong_fac_Eaf_N"/>
</dbReference>
<evidence type="ECO:0000259" key="9">
    <source>
        <dbReference type="Pfam" id="PF09816"/>
    </source>
</evidence>
<evidence type="ECO:0000256" key="8">
    <source>
        <dbReference type="SAM" id="MobiDB-lite"/>
    </source>
</evidence>
<feature type="compositionally biased region" description="Acidic residues" evidence="8">
    <location>
        <begin position="483"/>
        <end position="498"/>
    </location>
</feature>
<feature type="compositionally biased region" description="Low complexity" evidence="8">
    <location>
        <begin position="143"/>
        <end position="167"/>
    </location>
</feature>
<feature type="region of interest" description="Disordered" evidence="8">
    <location>
        <begin position="1"/>
        <end position="24"/>
    </location>
</feature>
<evidence type="ECO:0000256" key="3">
    <source>
        <dbReference type="ARBA" id="ARBA00022553"/>
    </source>
</evidence>
<evidence type="ECO:0000313" key="10">
    <source>
        <dbReference type="EMBL" id="KAJ3835746.1"/>
    </source>
</evidence>
<name>A0AA38P437_9AGAR</name>
<reference evidence="10" key="1">
    <citation type="submission" date="2022-08" db="EMBL/GenBank/DDBJ databases">
        <authorList>
            <consortium name="DOE Joint Genome Institute"/>
            <person name="Min B."/>
            <person name="Riley R."/>
            <person name="Sierra-Patev S."/>
            <person name="Naranjo-Ortiz M."/>
            <person name="Looney B."/>
            <person name="Konkel Z."/>
            <person name="Slot J.C."/>
            <person name="Sakamoto Y."/>
            <person name="Steenwyk J.L."/>
            <person name="Rokas A."/>
            <person name="Carro J."/>
            <person name="Camarero S."/>
            <person name="Ferreira P."/>
            <person name="Molpeceres G."/>
            <person name="Ruiz-Duenas F.J."/>
            <person name="Serrano A."/>
            <person name="Henrissat B."/>
            <person name="Drula E."/>
            <person name="Hughes K.W."/>
            <person name="Mata J.L."/>
            <person name="Ishikawa N.K."/>
            <person name="Vargas-Isla R."/>
            <person name="Ushijima S."/>
            <person name="Smith C.A."/>
            <person name="Ahrendt S."/>
            <person name="Andreopoulos W."/>
            <person name="He G."/>
            <person name="Labutti K."/>
            <person name="Lipzen A."/>
            <person name="Ng V."/>
            <person name="Sandor L."/>
            <person name="Barry K."/>
            <person name="Martinez A.T."/>
            <person name="Xiao Y."/>
            <person name="Gibbons J.G."/>
            <person name="Terashima K."/>
            <person name="Hibbett D.S."/>
            <person name="Grigoriev I.V."/>
        </authorList>
    </citation>
    <scope>NUCLEOTIDE SEQUENCE</scope>
    <source>
        <strain evidence="10">TFB9207</strain>
    </source>
</reference>
<keyword evidence="4" id="KW-0805">Transcription regulation</keyword>
<dbReference type="GO" id="GO:0003711">
    <property type="term" value="F:transcription elongation factor activity"/>
    <property type="evidence" value="ECO:0007669"/>
    <property type="project" value="TreeGrafter"/>
</dbReference>
<feature type="compositionally biased region" description="Basic residues" evidence="8">
    <location>
        <begin position="210"/>
        <end position="220"/>
    </location>
</feature>
<keyword evidence="7" id="KW-0539">Nucleus</keyword>
<dbReference type="GO" id="GO:0032783">
    <property type="term" value="C:super elongation complex"/>
    <property type="evidence" value="ECO:0007669"/>
    <property type="project" value="InterPro"/>
</dbReference>
<feature type="compositionally biased region" description="Polar residues" evidence="8">
    <location>
        <begin position="77"/>
        <end position="87"/>
    </location>
</feature>